<feature type="active site" evidence="8">
    <location>
        <position position="38"/>
    </location>
</feature>
<dbReference type="PANTHER" id="PTHR43210">
    <property type="entry name" value="DETHIOBIOTIN SYNTHETASE"/>
    <property type="match status" value="1"/>
</dbReference>
<dbReference type="UniPathway" id="UPA00078">
    <property type="reaction ID" value="UER00161"/>
</dbReference>
<evidence type="ECO:0000256" key="4">
    <source>
        <dbReference type="ARBA" id="ARBA00022741"/>
    </source>
</evidence>
<dbReference type="HAMAP" id="MF_00336">
    <property type="entry name" value="BioD"/>
    <property type="match status" value="1"/>
</dbReference>
<evidence type="ECO:0000313" key="9">
    <source>
        <dbReference type="EMBL" id="TCS93514.1"/>
    </source>
</evidence>
<evidence type="ECO:0000313" key="10">
    <source>
        <dbReference type="Proteomes" id="UP000294599"/>
    </source>
</evidence>
<keyword evidence="7 8" id="KW-0460">Magnesium</keyword>
<keyword evidence="10" id="KW-1185">Reference proteome</keyword>
<dbReference type="OrthoDB" id="9802097at2"/>
<evidence type="ECO:0000256" key="8">
    <source>
        <dbReference type="HAMAP-Rule" id="MF_00336"/>
    </source>
</evidence>
<dbReference type="PIRSF" id="PIRSF006755">
    <property type="entry name" value="DTB_synth"/>
    <property type="match status" value="1"/>
</dbReference>
<feature type="binding site" evidence="8">
    <location>
        <position position="55"/>
    </location>
    <ligand>
        <name>Mg(2+)</name>
        <dbReference type="ChEBI" id="CHEBI:18420"/>
    </ligand>
</feature>
<keyword evidence="1 8" id="KW-0963">Cytoplasm</keyword>
<feature type="binding site" evidence="8">
    <location>
        <begin position="209"/>
        <end position="211"/>
    </location>
    <ligand>
        <name>ATP</name>
        <dbReference type="ChEBI" id="CHEBI:30616"/>
    </ligand>
</feature>
<keyword evidence="6 8" id="KW-0067">ATP-binding</keyword>
<dbReference type="PANTHER" id="PTHR43210:SF5">
    <property type="entry name" value="DETHIOBIOTIN SYNTHETASE"/>
    <property type="match status" value="1"/>
</dbReference>
<comment type="pathway">
    <text evidence="8">Cofactor biosynthesis; biotin biosynthesis; biotin from 7,8-diaminononanoate: step 1/2.</text>
</comment>
<keyword evidence="4 8" id="KW-0547">Nucleotide-binding</keyword>
<keyword evidence="3 8" id="KW-0479">Metal-binding</keyword>
<comment type="caution">
    <text evidence="8">Lacks conserved residue(s) required for the propagation of feature annotation.</text>
</comment>
<comment type="caution">
    <text evidence="9">The sequence shown here is derived from an EMBL/GenBank/DDBJ whole genome shotgun (WGS) entry which is preliminary data.</text>
</comment>
<protein>
    <recommendedName>
        <fullName evidence="8">ATP-dependent dethiobiotin synthetase BioD</fullName>
        <ecNumber evidence="8">6.3.3.3</ecNumber>
    </recommendedName>
    <alternativeName>
        <fullName evidence="8">DTB synthetase</fullName>
        <shortName evidence="8">DTBS</shortName>
    </alternativeName>
    <alternativeName>
        <fullName evidence="8">Dethiobiotin synthase</fullName>
    </alternativeName>
</protein>
<feature type="binding site" evidence="8">
    <location>
        <position position="42"/>
    </location>
    <ligand>
        <name>substrate</name>
    </ligand>
</feature>
<evidence type="ECO:0000256" key="3">
    <source>
        <dbReference type="ARBA" id="ARBA00022723"/>
    </source>
</evidence>
<dbReference type="GO" id="GO:0005829">
    <property type="term" value="C:cytosol"/>
    <property type="evidence" value="ECO:0007669"/>
    <property type="project" value="TreeGrafter"/>
</dbReference>
<gene>
    <name evidence="8" type="primary">bioD</name>
    <name evidence="9" type="ORF">EDC25_12710</name>
</gene>
<feature type="binding site" evidence="8">
    <location>
        <begin position="117"/>
        <end position="120"/>
    </location>
    <ligand>
        <name>ATP</name>
        <dbReference type="ChEBI" id="CHEBI:30616"/>
    </ligand>
</feature>
<feature type="binding site" evidence="8">
    <location>
        <begin position="181"/>
        <end position="182"/>
    </location>
    <ligand>
        <name>ATP</name>
        <dbReference type="ChEBI" id="CHEBI:30616"/>
    </ligand>
</feature>
<accession>A0A4R3L5S2</accession>
<evidence type="ECO:0000256" key="1">
    <source>
        <dbReference type="ARBA" id="ARBA00022490"/>
    </source>
</evidence>
<comment type="function">
    <text evidence="8">Catalyzes a mechanistically unusual reaction, the ATP-dependent insertion of CO2 between the N7 and N8 nitrogen atoms of 7,8-diaminopelargonic acid (DAPA, also called 7,8-diammoniononanoate) to form a ureido ring.</text>
</comment>
<dbReference type="InterPro" id="IPR027417">
    <property type="entry name" value="P-loop_NTPase"/>
</dbReference>
<feature type="binding site" evidence="8">
    <location>
        <position position="55"/>
    </location>
    <ligand>
        <name>ATP</name>
        <dbReference type="ChEBI" id="CHEBI:30616"/>
    </ligand>
</feature>
<keyword evidence="2 8" id="KW-0436">Ligase</keyword>
<comment type="subunit">
    <text evidence="8">Homodimer.</text>
</comment>
<dbReference type="NCBIfam" id="TIGR00347">
    <property type="entry name" value="bioD"/>
    <property type="match status" value="1"/>
</dbReference>
<comment type="catalytic activity">
    <reaction evidence="8">
        <text>(7R,8S)-7,8-diammoniononanoate + CO2 + ATP = (4R,5S)-dethiobiotin + ADP + phosphate + 3 H(+)</text>
        <dbReference type="Rhea" id="RHEA:15805"/>
        <dbReference type="ChEBI" id="CHEBI:15378"/>
        <dbReference type="ChEBI" id="CHEBI:16526"/>
        <dbReference type="ChEBI" id="CHEBI:30616"/>
        <dbReference type="ChEBI" id="CHEBI:43474"/>
        <dbReference type="ChEBI" id="CHEBI:149469"/>
        <dbReference type="ChEBI" id="CHEBI:149473"/>
        <dbReference type="ChEBI" id="CHEBI:456216"/>
        <dbReference type="EC" id="6.3.3.3"/>
    </reaction>
</comment>
<dbReference type="Gene3D" id="3.40.50.300">
    <property type="entry name" value="P-loop containing nucleotide triphosphate hydrolases"/>
    <property type="match status" value="1"/>
</dbReference>
<evidence type="ECO:0000256" key="2">
    <source>
        <dbReference type="ARBA" id="ARBA00022598"/>
    </source>
</evidence>
<dbReference type="FunFam" id="3.40.50.300:FF:000292">
    <property type="entry name" value="ATP-dependent dethiobiotin synthetase BioD"/>
    <property type="match status" value="1"/>
</dbReference>
<evidence type="ECO:0000256" key="7">
    <source>
        <dbReference type="ARBA" id="ARBA00022842"/>
    </source>
</evidence>
<feature type="binding site" evidence="8">
    <location>
        <position position="17"/>
    </location>
    <ligand>
        <name>Mg(2+)</name>
        <dbReference type="ChEBI" id="CHEBI:18420"/>
    </ligand>
</feature>
<proteinExistence type="inferred from homology"/>
<dbReference type="GO" id="GO:0004141">
    <property type="term" value="F:dethiobiotin synthase activity"/>
    <property type="evidence" value="ECO:0007669"/>
    <property type="project" value="UniProtKB-UniRule"/>
</dbReference>
<dbReference type="CDD" id="cd03109">
    <property type="entry name" value="DTBS"/>
    <property type="match status" value="1"/>
</dbReference>
<sequence length="226" mass="23367">MRAALFVTGTDTGIGKTWISAGLVRGMRQLGIDAVGMKPVASGCEPAPDGWRNEDALALLAASGLGVADYGAVNPVALPRPASPHLAAMDHGVRIDPALLADRFDELRARHEFVVVEGAGGWSVPLAGPSPSWILQADLVRRLALPALLVVGLRLGCINHAMLSARAIAADGVRLLGWVGNQLAPDDDQRDVLATLDALLSTPALAVVPHGVEPDAELASAVLGLV</sequence>
<dbReference type="AlphaFoldDB" id="A0A4R3L5S2"/>
<reference evidence="9 10" key="1">
    <citation type="submission" date="2019-03" db="EMBL/GenBank/DDBJ databases">
        <title>Genomic Encyclopedia of Type Strains, Phase IV (KMG-IV): sequencing the most valuable type-strain genomes for metagenomic binning, comparative biology and taxonomic classification.</title>
        <authorList>
            <person name="Goeker M."/>
        </authorList>
    </citation>
    <scope>NUCLEOTIDE SEQUENCE [LARGE SCALE GENOMIC DNA]</scope>
    <source>
        <strain evidence="9 10">DSM 21944</strain>
    </source>
</reference>
<dbReference type="GO" id="GO:0005524">
    <property type="term" value="F:ATP binding"/>
    <property type="evidence" value="ECO:0007669"/>
    <property type="project" value="UniProtKB-UniRule"/>
</dbReference>
<keyword evidence="5 8" id="KW-0093">Biotin biosynthesis</keyword>
<dbReference type="EC" id="6.3.3.3" evidence="8"/>
<feature type="binding site" evidence="8">
    <location>
        <position position="117"/>
    </location>
    <ligand>
        <name>Mg(2+)</name>
        <dbReference type="ChEBI" id="CHEBI:18420"/>
    </ligand>
</feature>
<dbReference type="SUPFAM" id="SSF52540">
    <property type="entry name" value="P-loop containing nucleoside triphosphate hydrolases"/>
    <property type="match status" value="1"/>
</dbReference>
<dbReference type="GO" id="GO:0000287">
    <property type="term" value="F:magnesium ion binding"/>
    <property type="evidence" value="ECO:0007669"/>
    <property type="project" value="UniProtKB-UniRule"/>
</dbReference>
<dbReference type="InterPro" id="IPR004472">
    <property type="entry name" value="DTB_synth_BioD"/>
</dbReference>
<comment type="similarity">
    <text evidence="8">Belongs to the dethiobiotin synthetase family.</text>
</comment>
<dbReference type="Pfam" id="PF13500">
    <property type="entry name" value="AAA_26"/>
    <property type="match status" value="1"/>
</dbReference>
<organism evidence="9 10">
    <name type="scientific">Pseudofulvimonas gallinarii</name>
    <dbReference type="NCBI Taxonomy" id="634155"/>
    <lineage>
        <taxon>Bacteria</taxon>
        <taxon>Pseudomonadati</taxon>
        <taxon>Pseudomonadota</taxon>
        <taxon>Gammaproteobacteria</taxon>
        <taxon>Lysobacterales</taxon>
        <taxon>Rhodanobacteraceae</taxon>
        <taxon>Pseudofulvimonas</taxon>
    </lineage>
</organism>
<comment type="subcellular location">
    <subcellularLocation>
        <location evidence="8">Cytoplasm</location>
    </subcellularLocation>
</comment>
<evidence type="ECO:0000256" key="5">
    <source>
        <dbReference type="ARBA" id="ARBA00022756"/>
    </source>
</evidence>
<dbReference type="EMBL" id="SMAF01000027">
    <property type="protein sequence ID" value="TCS93514.1"/>
    <property type="molecule type" value="Genomic_DNA"/>
</dbReference>
<dbReference type="GO" id="GO:0042803">
    <property type="term" value="F:protein homodimerization activity"/>
    <property type="evidence" value="ECO:0007669"/>
    <property type="project" value="UniProtKB-ARBA"/>
</dbReference>
<dbReference type="RefSeq" id="WP_132577616.1">
    <property type="nucleotide sequence ID" value="NZ_JBHLWF010000032.1"/>
</dbReference>
<name>A0A4R3L5S2_9GAMM</name>
<dbReference type="Proteomes" id="UP000294599">
    <property type="component" value="Unassembled WGS sequence"/>
</dbReference>
<comment type="cofactor">
    <cofactor evidence="8">
        <name>Mg(2+)</name>
        <dbReference type="ChEBI" id="CHEBI:18420"/>
    </cofactor>
</comment>
<dbReference type="GO" id="GO:0009102">
    <property type="term" value="P:biotin biosynthetic process"/>
    <property type="evidence" value="ECO:0007669"/>
    <property type="project" value="UniProtKB-UniRule"/>
</dbReference>
<evidence type="ECO:0000256" key="6">
    <source>
        <dbReference type="ARBA" id="ARBA00022840"/>
    </source>
</evidence>